<name>A0A1B6KZE9_9HEMI</name>
<feature type="non-terminal residue" evidence="2">
    <location>
        <position position="1"/>
    </location>
</feature>
<evidence type="ECO:0000256" key="1">
    <source>
        <dbReference type="SAM" id="MobiDB-lite"/>
    </source>
</evidence>
<feature type="region of interest" description="Disordered" evidence="1">
    <location>
        <begin position="25"/>
        <end position="46"/>
    </location>
</feature>
<sequence>TTGKQLELTHGDQHRYVVAYQLKPEKQPDILSRTSDEPLERDVPSLPYKSGVMATFLSPCTSPTCSLRSAGSPSMPMRPTTIGFTHSSPLPPPLPPLGLNMNMNMNGTLRAKEHILSNTIPGPESCV</sequence>
<protein>
    <submittedName>
        <fullName evidence="2">Uncharacterized protein</fullName>
    </submittedName>
</protein>
<gene>
    <name evidence="2" type="ORF">g.55145</name>
</gene>
<evidence type="ECO:0000313" key="2">
    <source>
        <dbReference type="EMBL" id="JAT16833.1"/>
    </source>
</evidence>
<accession>A0A1B6KZE9</accession>
<proteinExistence type="predicted"/>
<feature type="compositionally biased region" description="Basic and acidic residues" evidence="1">
    <location>
        <begin position="25"/>
        <end position="43"/>
    </location>
</feature>
<feature type="region of interest" description="Disordered" evidence="1">
    <location>
        <begin position="67"/>
        <end position="99"/>
    </location>
</feature>
<organism evidence="2">
    <name type="scientific">Graphocephala atropunctata</name>
    <dbReference type="NCBI Taxonomy" id="36148"/>
    <lineage>
        <taxon>Eukaryota</taxon>
        <taxon>Metazoa</taxon>
        <taxon>Ecdysozoa</taxon>
        <taxon>Arthropoda</taxon>
        <taxon>Hexapoda</taxon>
        <taxon>Insecta</taxon>
        <taxon>Pterygota</taxon>
        <taxon>Neoptera</taxon>
        <taxon>Paraneoptera</taxon>
        <taxon>Hemiptera</taxon>
        <taxon>Auchenorrhyncha</taxon>
        <taxon>Membracoidea</taxon>
        <taxon>Cicadellidae</taxon>
        <taxon>Cicadellinae</taxon>
        <taxon>Cicadellini</taxon>
        <taxon>Graphocephala</taxon>
    </lineage>
</organism>
<dbReference type="AlphaFoldDB" id="A0A1B6KZE9"/>
<reference evidence="2" key="1">
    <citation type="submission" date="2015-11" db="EMBL/GenBank/DDBJ databases">
        <title>De novo transcriptome assembly of four potential Pierce s Disease insect vectors from Arizona vineyards.</title>
        <authorList>
            <person name="Tassone E.E."/>
        </authorList>
    </citation>
    <scope>NUCLEOTIDE SEQUENCE</scope>
</reference>
<dbReference type="EMBL" id="GEBQ01023144">
    <property type="protein sequence ID" value="JAT16833.1"/>
    <property type="molecule type" value="Transcribed_RNA"/>
</dbReference>